<proteinExistence type="predicted"/>
<accession>A0AAD3SSW4</accession>
<reference evidence="1" key="1">
    <citation type="submission" date="2023-05" db="EMBL/GenBank/DDBJ databases">
        <title>Nepenthes gracilis genome sequencing.</title>
        <authorList>
            <person name="Fukushima K."/>
        </authorList>
    </citation>
    <scope>NUCLEOTIDE SEQUENCE</scope>
    <source>
        <strain evidence="1">SING2019-196</strain>
    </source>
</reference>
<comment type="caution">
    <text evidence="1">The sequence shown here is derived from an EMBL/GenBank/DDBJ whole genome shotgun (WGS) entry which is preliminary data.</text>
</comment>
<evidence type="ECO:0000313" key="2">
    <source>
        <dbReference type="Proteomes" id="UP001279734"/>
    </source>
</evidence>
<keyword evidence="2" id="KW-1185">Reference proteome</keyword>
<name>A0AAD3SSW4_NEPGR</name>
<gene>
    <name evidence="1" type="ORF">Nepgr_018844</name>
</gene>
<dbReference type="Proteomes" id="UP001279734">
    <property type="component" value="Unassembled WGS sequence"/>
</dbReference>
<sequence length="121" mass="13605">MDGLDSQNGYGWLDCMDLRDWIAGLDDFVSMVPFAWYDALPDLSHLTVSVEKKHSDRICRPDAVAMQYGVRRLKHIFALLLSFGQSGSPFCHNFLVVLKSPAAWNQFGLDWKAPDFGPGIV</sequence>
<dbReference type="EMBL" id="BSYO01000017">
    <property type="protein sequence ID" value="GMH17003.1"/>
    <property type="molecule type" value="Genomic_DNA"/>
</dbReference>
<protein>
    <submittedName>
        <fullName evidence="1">Uncharacterized protein</fullName>
    </submittedName>
</protein>
<evidence type="ECO:0000313" key="1">
    <source>
        <dbReference type="EMBL" id="GMH17003.1"/>
    </source>
</evidence>
<organism evidence="1 2">
    <name type="scientific">Nepenthes gracilis</name>
    <name type="common">Slender pitcher plant</name>
    <dbReference type="NCBI Taxonomy" id="150966"/>
    <lineage>
        <taxon>Eukaryota</taxon>
        <taxon>Viridiplantae</taxon>
        <taxon>Streptophyta</taxon>
        <taxon>Embryophyta</taxon>
        <taxon>Tracheophyta</taxon>
        <taxon>Spermatophyta</taxon>
        <taxon>Magnoliopsida</taxon>
        <taxon>eudicotyledons</taxon>
        <taxon>Gunneridae</taxon>
        <taxon>Pentapetalae</taxon>
        <taxon>Caryophyllales</taxon>
        <taxon>Nepenthaceae</taxon>
        <taxon>Nepenthes</taxon>
    </lineage>
</organism>
<dbReference type="AlphaFoldDB" id="A0AAD3SSW4"/>